<reference evidence="2" key="1">
    <citation type="submission" date="2016-11" db="EMBL/GenBank/DDBJ databases">
        <authorList>
            <person name="Varghese N."/>
            <person name="Submissions S."/>
        </authorList>
    </citation>
    <scope>NUCLEOTIDE SEQUENCE [LARGE SCALE GENOMIC DNA]</scope>
    <source>
        <strain evidence="2">DX253</strain>
    </source>
</reference>
<dbReference type="AlphaFoldDB" id="A0A1M6R6J3"/>
<dbReference type="Pfam" id="PF19741">
    <property type="entry name" value="DUF6230"/>
    <property type="match status" value="1"/>
</dbReference>
<gene>
    <name evidence="1" type="ORF">SAMN05444342_1185</name>
</gene>
<name>A0A1M6R6J3_HALPU</name>
<dbReference type="EMBL" id="FRAN01000001">
    <property type="protein sequence ID" value="SHK27947.1"/>
    <property type="molecule type" value="Genomic_DNA"/>
</dbReference>
<protein>
    <submittedName>
        <fullName evidence="1">Uncharacterized protein</fullName>
    </submittedName>
</protein>
<dbReference type="InterPro" id="IPR046198">
    <property type="entry name" value="DUF6230"/>
</dbReference>
<accession>A0A1M6R6J3</accession>
<dbReference type="Proteomes" id="UP000184203">
    <property type="component" value="Unassembled WGS sequence"/>
</dbReference>
<organism evidence="1 2">
    <name type="scientific">Haladaptatus paucihalophilus DX253</name>
    <dbReference type="NCBI Taxonomy" id="797209"/>
    <lineage>
        <taxon>Archaea</taxon>
        <taxon>Methanobacteriati</taxon>
        <taxon>Methanobacteriota</taxon>
        <taxon>Stenosarchaea group</taxon>
        <taxon>Halobacteria</taxon>
        <taxon>Halobacteriales</taxon>
        <taxon>Haladaptataceae</taxon>
        <taxon>Haladaptatus</taxon>
    </lineage>
</organism>
<sequence>MIVGMCMAINTRKFAIVIVAALVLQAGTVGAVMAGGVAIAVPTAGVGGFTVTFDQLQGQGFTQYASLENSSECGTYPSAVAQIDKGEITGLKMYKDVEVPDGMPGGGNTIRLMISSDKAVKFSGMTQKFTYLRGNLKMKSQKTTSEPGTVKSSFSLSAPTIVIDDGEIRAQSQFLRSITLSGAHVKTVVNPENETSFPTSQCAAGA</sequence>
<evidence type="ECO:0000313" key="1">
    <source>
        <dbReference type="EMBL" id="SHK27947.1"/>
    </source>
</evidence>
<proteinExistence type="predicted"/>
<keyword evidence="2" id="KW-1185">Reference proteome</keyword>
<evidence type="ECO:0000313" key="2">
    <source>
        <dbReference type="Proteomes" id="UP000184203"/>
    </source>
</evidence>